<feature type="region of interest" description="Disordered" evidence="17">
    <location>
        <begin position="1436"/>
        <end position="1562"/>
    </location>
</feature>
<evidence type="ECO:0000313" key="21">
    <source>
        <dbReference type="Proteomes" id="UP000537989"/>
    </source>
</evidence>
<keyword evidence="21" id="KW-1185">Reference proteome</keyword>
<proteinExistence type="inferred from homology"/>
<feature type="region of interest" description="Disordered" evidence="17">
    <location>
        <begin position="1213"/>
        <end position="1235"/>
    </location>
</feature>
<evidence type="ECO:0000256" key="6">
    <source>
        <dbReference type="ARBA" id="ARBA00022781"/>
    </source>
</evidence>
<feature type="repeat" description="ANK" evidence="16">
    <location>
        <begin position="209"/>
        <end position="232"/>
    </location>
</feature>
<comment type="subcellular location">
    <subcellularLocation>
        <location evidence="1">Mitochondrion inner membrane</location>
    </subcellularLocation>
</comment>
<dbReference type="Pfam" id="PF12796">
    <property type="entry name" value="Ank_2"/>
    <property type="match status" value="2"/>
</dbReference>
<name>A0AAN6CA27_FUSAU</name>
<dbReference type="InterPro" id="IPR001469">
    <property type="entry name" value="ATP_synth_F1_dsu/esu"/>
</dbReference>
<organism evidence="20 21">
    <name type="scientific">Fusarium austroamericanum</name>
    <dbReference type="NCBI Taxonomy" id="282268"/>
    <lineage>
        <taxon>Eukaryota</taxon>
        <taxon>Fungi</taxon>
        <taxon>Dikarya</taxon>
        <taxon>Ascomycota</taxon>
        <taxon>Pezizomycotina</taxon>
        <taxon>Sordariomycetes</taxon>
        <taxon>Hypocreomycetidae</taxon>
        <taxon>Hypocreales</taxon>
        <taxon>Nectriaceae</taxon>
        <taxon>Fusarium</taxon>
    </lineage>
</organism>
<feature type="repeat" description="ANK" evidence="16">
    <location>
        <begin position="62"/>
        <end position="94"/>
    </location>
</feature>
<keyword evidence="9 16" id="KW-0040">ANK repeat</keyword>
<evidence type="ECO:0000259" key="18">
    <source>
        <dbReference type="Pfam" id="PF02823"/>
    </source>
</evidence>
<evidence type="ECO:0000256" key="12">
    <source>
        <dbReference type="ARBA" id="ARBA00023136"/>
    </source>
</evidence>
<keyword evidence="10" id="KW-0406">Ion transport</keyword>
<accession>A0AAN6CA27</accession>
<feature type="compositionally biased region" description="Polar residues" evidence="17">
    <location>
        <begin position="1359"/>
        <end position="1380"/>
    </location>
</feature>
<feature type="compositionally biased region" description="Basic and acidic residues" evidence="17">
    <location>
        <begin position="1213"/>
        <end position="1225"/>
    </location>
</feature>
<feature type="region of interest" description="Disordered" evidence="17">
    <location>
        <begin position="725"/>
        <end position="744"/>
    </location>
</feature>
<keyword evidence="14" id="KW-0066">ATP synthesis</keyword>
<feature type="region of interest" description="Disordered" evidence="17">
    <location>
        <begin position="1569"/>
        <end position="1588"/>
    </location>
</feature>
<evidence type="ECO:0000259" key="19">
    <source>
        <dbReference type="Pfam" id="PF21334"/>
    </source>
</evidence>
<dbReference type="GO" id="GO:0046933">
    <property type="term" value="F:proton-transporting ATP synthase activity, rotational mechanism"/>
    <property type="evidence" value="ECO:0007669"/>
    <property type="project" value="InterPro"/>
</dbReference>
<evidence type="ECO:0000256" key="1">
    <source>
        <dbReference type="ARBA" id="ARBA00004273"/>
    </source>
</evidence>
<dbReference type="Gene3D" id="1.25.40.20">
    <property type="entry name" value="Ankyrin repeat-containing domain"/>
    <property type="match status" value="3"/>
</dbReference>
<dbReference type="InterPro" id="IPR036770">
    <property type="entry name" value="Ankyrin_rpt-contain_sf"/>
</dbReference>
<feature type="compositionally biased region" description="Polar residues" evidence="17">
    <location>
        <begin position="1569"/>
        <end position="1579"/>
    </location>
</feature>
<feature type="compositionally biased region" description="Basic and acidic residues" evidence="17">
    <location>
        <begin position="1522"/>
        <end position="1532"/>
    </location>
</feature>
<feature type="region of interest" description="Disordered" evidence="17">
    <location>
        <begin position="1658"/>
        <end position="1680"/>
    </location>
</feature>
<dbReference type="EMBL" id="JAAMOD010000013">
    <property type="protein sequence ID" value="KAF5247723.1"/>
    <property type="molecule type" value="Genomic_DNA"/>
</dbReference>
<dbReference type="PROSITE" id="PS50297">
    <property type="entry name" value="ANK_REP_REGION"/>
    <property type="match status" value="4"/>
</dbReference>
<evidence type="ECO:0000256" key="13">
    <source>
        <dbReference type="ARBA" id="ARBA00023196"/>
    </source>
</evidence>
<keyword evidence="4" id="KW-0813">Transport</keyword>
<keyword evidence="8" id="KW-0809">Transit peptide</keyword>
<evidence type="ECO:0000256" key="9">
    <source>
        <dbReference type="ARBA" id="ARBA00023043"/>
    </source>
</evidence>
<evidence type="ECO:0000256" key="3">
    <source>
        <dbReference type="ARBA" id="ARBA00016960"/>
    </source>
</evidence>
<dbReference type="InterPro" id="IPR020546">
    <property type="entry name" value="ATP_synth_F1_dsu/esu_N"/>
</dbReference>
<feature type="region of interest" description="Disordered" evidence="17">
    <location>
        <begin position="1333"/>
        <end position="1423"/>
    </location>
</feature>
<feature type="compositionally biased region" description="Polar residues" evidence="17">
    <location>
        <begin position="1533"/>
        <end position="1542"/>
    </location>
</feature>
<evidence type="ECO:0000256" key="2">
    <source>
        <dbReference type="ARBA" id="ARBA00005712"/>
    </source>
</evidence>
<keyword evidence="7" id="KW-0999">Mitochondrion inner membrane</keyword>
<dbReference type="InterPro" id="IPR036771">
    <property type="entry name" value="ATPsynth_dsu/esu_N"/>
</dbReference>
<sequence length="1779" mass="197370">MASIEALPVETIYHIVDMCAEETIIDTELSTKAQLAWAQTSRRFYATIYTLIRSTIVCKAAEKGTPLHYAIMNEHRDILEFLVEVGVDPHIPSTRLCLDCYEPGAFYALHMAISHSKIKGAAQLLIEKLGAYKTLKGRPGPAGTSLSYAVQNPEFGLEERMLARHDLDASVRGSYGCTPLFDAVSCGRLRTVKSLLQRPEADASIAGRNGHTPLHEAVEISNLPIVEVLLQRPEVDVTTTDDDKCTPLHRAAFHAAVDITKLLLEQPGVDVASSDSEGMTPLHQAISGRAHILWHCKGGDTEATISDLVDEALENIKILLAHPEMNAGLHDKKGLTPLHQACLIGDWEVAELLLQRGDVDPNARALNGQKPLHVAVSCTSSRALKLVGRLLEQLGVEITDCDFDGRTILHYIGGSLPKDWETTPIVETALREGVPIDQISTNGLKALHQTINAGNYPFANLLLSLGADPMVSKRFKYNNSLLHLCFKYHPFYEQHRDEVIEKLIAEGIEINTYTDSPLRNFDADWDEPEIDEGMRHESVEGLQSMIIANGMDCTPLMLTVTESMKIESMKMLLNAGADPNAHVTIGQRKHGKIRDHRVAFLSGVLYQACKDGPSGYFIDPIDEYLKLLLEHGSRIDFDGPGDSPLQEACKASEDRYEAFLETLLDHSTARNVSQEHARESICDYEKKLEHEKVLAELRAFEDRIFTLYRIFPLAESRIAAPAKIRASDRPHLSSPKQQPHPPAQPIMNSFRIARAALRARPAAVRVPLQRRTYAEAIKLSLALPHQSIYKSHDVVQVNIPAESGEMGVLANHVPSIEQLKPGLVEVVEESAGSKQFFLSGGFATVQPNSVLSINAVEGYPLEDFSAEAIRAQIAEAQKVANGSGSEQDIAEAKIELEVLETLSAHGQRATNERKSRASRDSDPRKTSLNLPQKEHRRSSVTTGPNGRDPSSRPSVTGFQPQISHGRKVSTRLSQLPRYSASKEILPPESMLTSYHVSPDPSRTVSTTEKCQDAMDILEQYGIPRPAGWFSDGGASTPDRIIQNRLMISQICHSCAKPLSFERYCSHCGHDSCIKCTGEVPGNIPKHIIPTSSAPYKEHNHTDRAPELPTQEHPTSEDGQPTRVTLDTARRRKTSRFVSEPETSKTPRPTRQKSRLIPKIDQELLKPVRKKTIAVPTEVSSSVKNNPFFMADRGTIKKPSEPTIAARSVQVERKPKHSDCVPDRLLSKSPRASHIQEECSDPSCRATHAGHHPTRHSISCTTRRSLGALVVEGNDLDMIDEDKDRHEVKHAPAVEKSPSRHKLQMKIDQLYHHGQDLHHSQHIMEHLAAGVNTLPSSATEEKSPCEPDGRSKMDNYKLSVHSQPTSDHSLSQDETVTIGTETTKHSLSRDTAVPGEIESKPLNLNEHKGDRHPRPNSHEPHVNTHNDAHWIKSALGSHGQACDVQEHHSRSPTSRPTGAKPTPAPQTPNKGRGTSHEENGKNTPQAQNTPLPDKTHSVSPGSCKRPKELDEPVPGVHMLRKTVPRDDPEKPKAETTNISSWRTQLRKVDKSPEQPSNQRLTPSHVENWRSELSSVNQRTPVSEKDKKEDCINCNPNQYISPQVENSSQSFAEVGLQKKPELEKNAAFKSPIPRLKVTDVELSLARQGDEELMAKRQELHDKEAEEQNSPQPPGKKDDPERKDSLMSTVIHDPTPMMPYKHMCAWRARYMDLKSQVDQLGDETGCPLSDGRVGTLCSHTHTDIDIEGLTVVMHFKGKDDLVVNTDLREGLQEHHKQQGIRN</sequence>
<dbReference type="Pfam" id="PF02823">
    <property type="entry name" value="ATP-synt_DE_N"/>
    <property type="match status" value="1"/>
</dbReference>
<dbReference type="PANTHER" id="PTHR24198">
    <property type="entry name" value="ANKYRIN REPEAT AND PROTEIN KINASE DOMAIN-CONTAINING PROTEIN"/>
    <property type="match status" value="1"/>
</dbReference>
<protein>
    <recommendedName>
        <fullName evidence="3">ATP synthase subunit delta, mitochondrial</fullName>
    </recommendedName>
    <alternativeName>
        <fullName evidence="15">F-ATPase delta subunit</fullName>
    </alternativeName>
</protein>
<feature type="repeat" description="ANK" evidence="16">
    <location>
        <begin position="333"/>
        <end position="357"/>
    </location>
</feature>
<dbReference type="CDD" id="cd12152">
    <property type="entry name" value="F1-ATPase_delta"/>
    <property type="match status" value="1"/>
</dbReference>
<keyword evidence="5" id="KW-0677">Repeat</keyword>
<evidence type="ECO:0000256" key="7">
    <source>
        <dbReference type="ARBA" id="ARBA00022792"/>
    </source>
</evidence>
<reference evidence="20 21" key="1">
    <citation type="submission" date="2020-02" db="EMBL/GenBank/DDBJ databases">
        <title>Identification and distribution of gene clusters putatively required for synthesis of sphingolipid metabolism inhibitors in phylogenetically diverse species of the filamentous fungus Fusarium.</title>
        <authorList>
            <person name="Kim H.-S."/>
            <person name="Busman M."/>
            <person name="Brown D.W."/>
            <person name="Divon H."/>
            <person name="Uhlig S."/>
            <person name="Proctor R.H."/>
        </authorList>
    </citation>
    <scope>NUCLEOTIDE SEQUENCE [LARGE SCALE GENOMIC DNA]</scope>
    <source>
        <strain evidence="20 21">NRRL 2903</strain>
    </source>
</reference>
<evidence type="ECO:0000313" key="20">
    <source>
        <dbReference type="EMBL" id="KAF5247723.1"/>
    </source>
</evidence>
<dbReference type="SMART" id="SM00248">
    <property type="entry name" value="ANK"/>
    <property type="match status" value="11"/>
</dbReference>
<feature type="repeat" description="ANK" evidence="16">
    <location>
        <begin position="442"/>
        <end position="474"/>
    </location>
</feature>
<dbReference type="Proteomes" id="UP000537989">
    <property type="component" value="Unassembled WGS sequence"/>
</dbReference>
<comment type="caution">
    <text evidence="20">The sequence shown here is derived from an EMBL/GenBank/DDBJ whole genome shotgun (WGS) entry which is preliminary data.</text>
</comment>
<evidence type="ECO:0000256" key="8">
    <source>
        <dbReference type="ARBA" id="ARBA00022946"/>
    </source>
</evidence>
<dbReference type="Gene3D" id="6.10.140.880">
    <property type="match status" value="1"/>
</dbReference>
<feature type="compositionally biased region" description="Basic and acidic residues" evidence="17">
    <location>
        <begin position="1338"/>
        <end position="1354"/>
    </location>
</feature>
<feature type="region of interest" description="Disordered" evidence="17">
    <location>
        <begin position="1090"/>
        <end position="1152"/>
    </location>
</feature>
<evidence type="ECO:0000256" key="17">
    <source>
        <dbReference type="SAM" id="MobiDB-lite"/>
    </source>
</evidence>
<feature type="compositionally biased region" description="Basic and acidic residues" evidence="17">
    <location>
        <begin position="1404"/>
        <end position="1423"/>
    </location>
</feature>
<dbReference type="InterPro" id="IPR048938">
    <property type="entry name" value="ATPD_C_fung"/>
</dbReference>
<feature type="compositionally biased region" description="Polar residues" evidence="17">
    <location>
        <begin position="1480"/>
        <end position="1489"/>
    </location>
</feature>
<keyword evidence="6" id="KW-0375">Hydrogen ion transport</keyword>
<evidence type="ECO:0000256" key="4">
    <source>
        <dbReference type="ARBA" id="ARBA00022448"/>
    </source>
</evidence>
<dbReference type="Pfam" id="PF21334">
    <property type="entry name" value="ATPD_C_fung"/>
    <property type="match status" value="1"/>
</dbReference>
<feature type="compositionally biased region" description="Basic and acidic residues" evidence="17">
    <location>
        <begin position="1095"/>
        <end position="1105"/>
    </location>
</feature>
<evidence type="ECO:0000256" key="14">
    <source>
        <dbReference type="ARBA" id="ARBA00023310"/>
    </source>
</evidence>
<dbReference type="Gene3D" id="2.60.15.10">
    <property type="entry name" value="F0F1 ATP synthase delta/epsilon subunit, N-terminal"/>
    <property type="match status" value="1"/>
</dbReference>
<gene>
    <name evidence="20" type="ORF">FAUST_658</name>
</gene>
<dbReference type="SUPFAM" id="SSF51344">
    <property type="entry name" value="Epsilon subunit of F1F0-ATP synthase N-terminal domain"/>
    <property type="match status" value="1"/>
</dbReference>
<feature type="domain" description="ATP synthase F1 complex delta/epsilon subunit N-terminal" evidence="18">
    <location>
        <begin position="778"/>
        <end position="850"/>
    </location>
</feature>
<dbReference type="SUPFAM" id="SSF48403">
    <property type="entry name" value="Ankyrin repeat"/>
    <property type="match status" value="2"/>
</dbReference>
<keyword evidence="13" id="KW-0139">CF(1)</keyword>
<dbReference type="HAMAP" id="MF_00530">
    <property type="entry name" value="ATP_synth_epsil_bac"/>
    <property type="match status" value="1"/>
</dbReference>
<keyword evidence="12" id="KW-0472">Membrane</keyword>
<evidence type="ECO:0000256" key="16">
    <source>
        <dbReference type="PROSITE-ProRule" id="PRU00023"/>
    </source>
</evidence>
<feature type="region of interest" description="Disordered" evidence="17">
    <location>
        <begin position="904"/>
        <end position="974"/>
    </location>
</feature>
<feature type="domain" description="F1F0-ATP synthase subunit delta C-terminal" evidence="19">
    <location>
        <begin position="864"/>
        <end position="904"/>
    </location>
</feature>
<evidence type="ECO:0000256" key="15">
    <source>
        <dbReference type="ARBA" id="ARBA00031669"/>
    </source>
</evidence>
<dbReference type="GO" id="GO:0005743">
    <property type="term" value="C:mitochondrial inner membrane"/>
    <property type="evidence" value="ECO:0007669"/>
    <property type="project" value="UniProtKB-SubCell"/>
</dbReference>
<dbReference type="Pfam" id="PF13606">
    <property type="entry name" value="Ank_3"/>
    <property type="match status" value="1"/>
</dbReference>
<dbReference type="PANTHER" id="PTHR24198:SF165">
    <property type="entry name" value="ANKYRIN REPEAT-CONTAINING PROTEIN-RELATED"/>
    <property type="match status" value="1"/>
</dbReference>
<feature type="compositionally biased region" description="Polar residues" evidence="17">
    <location>
        <begin position="951"/>
        <end position="962"/>
    </location>
</feature>
<dbReference type="FunFam" id="2.60.15.10:FF:000003">
    <property type="entry name" value="ATP synthase subunit delta, mitochondrial"/>
    <property type="match status" value="1"/>
</dbReference>
<evidence type="ECO:0000256" key="5">
    <source>
        <dbReference type="ARBA" id="ARBA00022737"/>
    </source>
</evidence>
<feature type="compositionally biased region" description="Basic and acidic residues" evidence="17">
    <location>
        <begin position="910"/>
        <end position="925"/>
    </location>
</feature>
<keyword evidence="11" id="KW-0496">Mitochondrion</keyword>
<dbReference type="PROSITE" id="PS50088">
    <property type="entry name" value="ANK_REPEAT"/>
    <property type="match status" value="4"/>
</dbReference>
<evidence type="ECO:0000256" key="10">
    <source>
        <dbReference type="ARBA" id="ARBA00023065"/>
    </source>
</evidence>
<evidence type="ECO:0000256" key="11">
    <source>
        <dbReference type="ARBA" id="ARBA00023128"/>
    </source>
</evidence>
<dbReference type="InterPro" id="IPR002110">
    <property type="entry name" value="Ankyrin_rpt"/>
</dbReference>
<dbReference type="GO" id="GO:0045259">
    <property type="term" value="C:proton-transporting ATP synthase complex"/>
    <property type="evidence" value="ECO:0007669"/>
    <property type="project" value="UniProtKB-KW"/>
</dbReference>
<comment type="similarity">
    <text evidence="2">Belongs to the ATPase epsilon chain family.</text>
</comment>